<evidence type="ECO:0000256" key="6">
    <source>
        <dbReference type="ARBA" id="ARBA00022777"/>
    </source>
</evidence>
<accession>A0A2T0N0I8</accession>
<dbReference type="InterPro" id="IPR036890">
    <property type="entry name" value="HATPase_C_sf"/>
</dbReference>
<dbReference type="GO" id="GO:0005524">
    <property type="term" value="F:ATP binding"/>
    <property type="evidence" value="ECO:0007669"/>
    <property type="project" value="UniProtKB-KW"/>
</dbReference>
<evidence type="ECO:0000256" key="1">
    <source>
        <dbReference type="ARBA" id="ARBA00000085"/>
    </source>
</evidence>
<organism evidence="12 13">
    <name type="scientific">Nonomuraea fuscirosea</name>
    <dbReference type="NCBI Taxonomy" id="1291556"/>
    <lineage>
        <taxon>Bacteria</taxon>
        <taxon>Bacillati</taxon>
        <taxon>Actinomycetota</taxon>
        <taxon>Actinomycetes</taxon>
        <taxon>Streptosporangiales</taxon>
        <taxon>Streptosporangiaceae</taxon>
        <taxon>Nonomuraea</taxon>
    </lineage>
</organism>
<name>A0A2T0N0I8_9ACTN</name>
<evidence type="ECO:0000259" key="11">
    <source>
        <dbReference type="Pfam" id="PF07730"/>
    </source>
</evidence>
<dbReference type="PANTHER" id="PTHR24421">
    <property type="entry name" value="NITRATE/NITRITE SENSOR PROTEIN NARX-RELATED"/>
    <property type="match status" value="1"/>
</dbReference>
<evidence type="ECO:0000256" key="7">
    <source>
        <dbReference type="ARBA" id="ARBA00022840"/>
    </source>
</evidence>
<evidence type="ECO:0000256" key="5">
    <source>
        <dbReference type="ARBA" id="ARBA00022741"/>
    </source>
</evidence>
<dbReference type="Proteomes" id="UP000238312">
    <property type="component" value="Unassembled WGS sequence"/>
</dbReference>
<feature type="transmembrane region" description="Helical" evidence="9">
    <location>
        <begin position="413"/>
        <end position="434"/>
    </location>
</feature>
<dbReference type="SUPFAM" id="SSF55874">
    <property type="entry name" value="ATPase domain of HSP90 chaperone/DNA topoisomerase II/histidine kinase"/>
    <property type="match status" value="1"/>
</dbReference>
<keyword evidence="7" id="KW-0067">ATP-binding</keyword>
<dbReference type="InterPro" id="IPR011712">
    <property type="entry name" value="Sig_transdc_His_kin_sub3_dim/P"/>
</dbReference>
<dbReference type="GO" id="GO:0016020">
    <property type="term" value="C:membrane"/>
    <property type="evidence" value="ECO:0007669"/>
    <property type="project" value="InterPro"/>
</dbReference>
<keyword evidence="8" id="KW-0902">Two-component regulatory system</keyword>
<feature type="transmembrane region" description="Helical" evidence="9">
    <location>
        <begin position="71"/>
        <end position="98"/>
    </location>
</feature>
<keyword evidence="4" id="KW-0808">Transferase</keyword>
<evidence type="ECO:0000256" key="9">
    <source>
        <dbReference type="SAM" id="Phobius"/>
    </source>
</evidence>
<keyword evidence="3" id="KW-0597">Phosphoprotein</keyword>
<evidence type="ECO:0000256" key="2">
    <source>
        <dbReference type="ARBA" id="ARBA00012438"/>
    </source>
</evidence>
<dbReference type="InterPro" id="IPR003594">
    <property type="entry name" value="HATPase_dom"/>
</dbReference>
<evidence type="ECO:0000256" key="4">
    <source>
        <dbReference type="ARBA" id="ARBA00022679"/>
    </source>
</evidence>
<dbReference type="InterPro" id="IPR050482">
    <property type="entry name" value="Sensor_HK_TwoCompSys"/>
</dbReference>
<feature type="transmembrane region" description="Helical" evidence="9">
    <location>
        <begin position="110"/>
        <end position="127"/>
    </location>
</feature>
<dbReference type="GO" id="GO:0000155">
    <property type="term" value="F:phosphorelay sensor kinase activity"/>
    <property type="evidence" value="ECO:0007669"/>
    <property type="project" value="InterPro"/>
</dbReference>
<comment type="catalytic activity">
    <reaction evidence="1">
        <text>ATP + protein L-histidine = ADP + protein N-phospho-L-histidine.</text>
        <dbReference type="EC" id="2.7.13.3"/>
    </reaction>
</comment>
<keyword evidence="9" id="KW-0472">Membrane</keyword>
<gene>
    <name evidence="12" type="ORF">B0I32_10743</name>
</gene>
<keyword evidence="5" id="KW-0547">Nucleotide-binding</keyword>
<comment type="caution">
    <text evidence="12">The sequence shown here is derived from an EMBL/GenBank/DDBJ whole genome shotgun (WGS) entry which is preliminary data.</text>
</comment>
<evidence type="ECO:0000256" key="8">
    <source>
        <dbReference type="ARBA" id="ARBA00023012"/>
    </source>
</evidence>
<keyword evidence="6 12" id="KW-0418">Kinase</keyword>
<keyword evidence="13" id="KW-1185">Reference proteome</keyword>
<evidence type="ECO:0000256" key="3">
    <source>
        <dbReference type="ARBA" id="ARBA00022553"/>
    </source>
</evidence>
<feature type="domain" description="Histidine kinase/HSP90-like ATPase" evidence="10">
    <location>
        <begin position="296"/>
        <end position="385"/>
    </location>
</feature>
<dbReference type="PANTHER" id="PTHR24421:SF10">
    <property type="entry name" value="NITRATE_NITRITE SENSOR PROTEIN NARQ"/>
    <property type="match status" value="1"/>
</dbReference>
<dbReference type="EMBL" id="PVNG01000007">
    <property type="protein sequence ID" value="PRX65283.1"/>
    <property type="molecule type" value="Genomic_DNA"/>
</dbReference>
<dbReference type="CDD" id="cd16917">
    <property type="entry name" value="HATPase_UhpB-NarQ-NarX-like"/>
    <property type="match status" value="1"/>
</dbReference>
<evidence type="ECO:0000259" key="10">
    <source>
        <dbReference type="Pfam" id="PF02518"/>
    </source>
</evidence>
<dbReference type="GO" id="GO:0046983">
    <property type="term" value="F:protein dimerization activity"/>
    <property type="evidence" value="ECO:0007669"/>
    <property type="project" value="InterPro"/>
</dbReference>
<dbReference type="EC" id="2.7.13.3" evidence="2"/>
<keyword evidence="9" id="KW-0812">Transmembrane</keyword>
<proteinExistence type="predicted"/>
<feature type="transmembrane region" description="Helical" evidence="9">
    <location>
        <begin position="133"/>
        <end position="150"/>
    </location>
</feature>
<feature type="transmembrane region" description="Helical" evidence="9">
    <location>
        <begin position="12"/>
        <end position="29"/>
    </location>
</feature>
<dbReference type="Gene3D" id="1.20.5.1930">
    <property type="match status" value="1"/>
</dbReference>
<evidence type="ECO:0000313" key="13">
    <source>
        <dbReference type="Proteomes" id="UP000238312"/>
    </source>
</evidence>
<dbReference type="Pfam" id="PF07730">
    <property type="entry name" value="HisKA_3"/>
    <property type="match status" value="1"/>
</dbReference>
<dbReference type="Gene3D" id="3.30.565.10">
    <property type="entry name" value="Histidine kinase-like ATPase, C-terminal domain"/>
    <property type="match status" value="1"/>
</dbReference>
<dbReference type="Pfam" id="PF02518">
    <property type="entry name" value="HATPase_c"/>
    <property type="match status" value="1"/>
</dbReference>
<dbReference type="OrthoDB" id="227596at2"/>
<protein>
    <recommendedName>
        <fullName evidence="2">histidine kinase</fullName>
        <ecNumber evidence="2">2.7.13.3</ecNumber>
    </recommendedName>
</protein>
<reference evidence="12 13" key="1">
    <citation type="submission" date="2018-03" db="EMBL/GenBank/DDBJ databases">
        <title>Genomic Encyclopedia of Type Strains, Phase III (KMG-III): the genomes of soil and plant-associated and newly described type strains.</title>
        <authorList>
            <person name="Whitman W."/>
        </authorList>
    </citation>
    <scope>NUCLEOTIDE SEQUENCE [LARGE SCALE GENOMIC DNA]</scope>
    <source>
        <strain evidence="12 13">CGMCC 4.7104</strain>
    </source>
</reference>
<dbReference type="RefSeq" id="WP_106240311.1">
    <property type="nucleotide sequence ID" value="NZ_JBFAIB010000020.1"/>
</dbReference>
<dbReference type="AlphaFoldDB" id="A0A2T0N0I8"/>
<feature type="domain" description="Signal transduction histidine kinase subgroup 3 dimerisation and phosphoacceptor" evidence="11">
    <location>
        <begin position="186"/>
        <end position="251"/>
    </location>
</feature>
<evidence type="ECO:0000313" key="12">
    <source>
        <dbReference type="EMBL" id="PRX65283.1"/>
    </source>
</evidence>
<sequence length="439" mass="46285">MSVLTSSRGRRAGLDLLLGVLAVASLWLSDDPLPEHAWTGLATLRVSAAVLLCVAAATWRGMPLLAAALPLVLGTVVAGDVYVSQLMPAVVLFAFLLGRRTVGRSAGKQIAVLIAVAAVALLFAPAHETGPDWFSTASTLLLMVVVPWAVGQYLRLQADLATAGFELAARLEREHVRAIRQERLRERTRIAADMHDSLGHELSLLAVRASALQVTTGTTPVLRQNAAELRESAATATDRLRQIIRMLRQHDEHALLDPLGGSVTALVQRAAASGVDVHLEADAEAETGLPDPTARAAVRVVQEGLTNAAKHAPGSMVRVSLRRTGDRLEVTVANGRADGRRQGPADPAGSGYGLVGLDERVRLACGTLRAGPDGDGFTLTARLPVHAQQTASPSPATPPELALAGARRTLRRGLITTFWAPTALAIVLVAVFLLRGGTL</sequence>
<keyword evidence="9" id="KW-1133">Transmembrane helix</keyword>